<dbReference type="Proteomes" id="UP001159405">
    <property type="component" value="Unassembled WGS sequence"/>
</dbReference>
<evidence type="ECO:0000313" key="2">
    <source>
        <dbReference type="Proteomes" id="UP001159405"/>
    </source>
</evidence>
<proteinExistence type="predicted"/>
<keyword evidence="2" id="KW-1185">Reference proteome</keyword>
<dbReference type="EMBL" id="CALNXK010000745">
    <property type="protein sequence ID" value="CAH3189639.1"/>
    <property type="molecule type" value="Genomic_DNA"/>
</dbReference>
<evidence type="ECO:0000313" key="1">
    <source>
        <dbReference type="EMBL" id="CAH3189639.1"/>
    </source>
</evidence>
<reference evidence="1 2" key="1">
    <citation type="submission" date="2022-05" db="EMBL/GenBank/DDBJ databases">
        <authorList>
            <consortium name="Genoscope - CEA"/>
            <person name="William W."/>
        </authorList>
    </citation>
    <scope>NUCLEOTIDE SEQUENCE [LARGE SCALE GENOMIC DNA]</scope>
</reference>
<sequence length="139" mass="15755">MLIYQPKPKRLTATETKRFITQLHQSHVKDLRSVYEGIYTFCHDENDVLTLSLAAVLHLFYDQLKKRLESLPASPPANVVNKATLKQAIALAHYFAEQRKVLDQLQLETWKPVAVSKKADPKSIASRVLTCLVLSRPCG</sequence>
<name>A0ABN8SDG9_9CNID</name>
<protein>
    <submittedName>
        <fullName evidence="1">Uncharacterized protein</fullName>
    </submittedName>
</protein>
<accession>A0ABN8SDG9</accession>
<comment type="caution">
    <text evidence="1">The sequence shown here is derived from an EMBL/GenBank/DDBJ whole genome shotgun (WGS) entry which is preliminary data.</text>
</comment>
<gene>
    <name evidence="1" type="ORF">PLOB_00044273</name>
</gene>
<organism evidence="1 2">
    <name type="scientific">Porites lobata</name>
    <dbReference type="NCBI Taxonomy" id="104759"/>
    <lineage>
        <taxon>Eukaryota</taxon>
        <taxon>Metazoa</taxon>
        <taxon>Cnidaria</taxon>
        <taxon>Anthozoa</taxon>
        <taxon>Hexacorallia</taxon>
        <taxon>Scleractinia</taxon>
        <taxon>Fungiina</taxon>
        <taxon>Poritidae</taxon>
        <taxon>Porites</taxon>
    </lineage>
</organism>